<sequence length="161" mass="17442">MQKMGAHPPRASCRELDNCRNASLMSKKGDLSLQKLAEAWGRGHPFISVCLCCFSSSAIACGRPRIASIAESFSRIRGHVPSTGFVAFLTFLPVCQELDLFGFGGYATADGHGEWSGHDLGAEHDIEDAIAAGKQPPWSNPHDPDALDWLLAHAAKVQNRR</sequence>
<evidence type="ECO:0000313" key="2">
    <source>
        <dbReference type="Proteomes" id="UP001189429"/>
    </source>
</evidence>
<reference evidence="1" key="1">
    <citation type="submission" date="2023-10" db="EMBL/GenBank/DDBJ databases">
        <authorList>
            <person name="Chen Y."/>
            <person name="Shah S."/>
            <person name="Dougan E. K."/>
            <person name="Thang M."/>
            <person name="Chan C."/>
        </authorList>
    </citation>
    <scope>NUCLEOTIDE SEQUENCE [LARGE SCALE GENOMIC DNA]</scope>
</reference>
<name>A0ABN9V9X6_9DINO</name>
<organism evidence="1 2">
    <name type="scientific">Prorocentrum cordatum</name>
    <dbReference type="NCBI Taxonomy" id="2364126"/>
    <lineage>
        <taxon>Eukaryota</taxon>
        <taxon>Sar</taxon>
        <taxon>Alveolata</taxon>
        <taxon>Dinophyceae</taxon>
        <taxon>Prorocentrales</taxon>
        <taxon>Prorocentraceae</taxon>
        <taxon>Prorocentrum</taxon>
    </lineage>
</organism>
<protein>
    <submittedName>
        <fullName evidence="1">Uncharacterized protein</fullName>
    </submittedName>
</protein>
<gene>
    <name evidence="1" type="ORF">PCOR1329_LOCUS56021</name>
</gene>
<accession>A0ABN9V9X6</accession>
<dbReference type="Proteomes" id="UP001189429">
    <property type="component" value="Unassembled WGS sequence"/>
</dbReference>
<keyword evidence="2" id="KW-1185">Reference proteome</keyword>
<evidence type="ECO:0000313" key="1">
    <source>
        <dbReference type="EMBL" id="CAK0869765.1"/>
    </source>
</evidence>
<dbReference type="Gene3D" id="3.90.1480.20">
    <property type="entry name" value="Glycosyl transferase family 29"/>
    <property type="match status" value="1"/>
</dbReference>
<comment type="caution">
    <text evidence="1">The sequence shown here is derived from an EMBL/GenBank/DDBJ whole genome shotgun (WGS) entry which is preliminary data.</text>
</comment>
<dbReference type="EMBL" id="CAUYUJ010016882">
    <property type="protein sequence ID" value="CAK0869765.1"/>
    <property type="molecule type" value="Genomic_DNA"/>
</dbReference>
<dbReference type="InterPro" id="IPR038578">
    <property type="entry name" value="GT29-like_sf"/>
</dbReference>
<proteinExistence type="predicted"/>